<dbReference type="PROSITE" id="PS50853">
    <property type="entry name" value="FN3"/>
    <property type="match status" value="1"/>
</dbReference>
<dbReference type="InterPro" id="IPR026444">
    <property type="entry name" value="Secre_tail"/>
</dbReference>
<organism evidence="8 9">
    <name type="scientific">Flaviaesturariibacter amylovorans</name>
    <dbReference type="NCBI Taxonomy" id="1084520"/>
    <lineage>
        <taxon>Bacteria</taxon>
        <taxon>Pseudomonadati</taxon>
        <taxon>Bacteroidota</taxon>
        <taxon>Chitinophagia</taxon>
        <taxon>Chitinophagales</taxon>
        <taxon>Chitinophagaceae</taxon>
        <taxon>Flaviaestuariibacter</taxon>
    </lineage>
</organism>
<feature type="signal peptide" evidence="6">
    <location>
        <begin position="1"/>
        <end position="24"/>
    </location>
</feature>
<dbReference type="PANTHER" id="PTHR43399:SF4">
    <property type="entry name" value="CELL WALL-ASSOCIATED PROTEASE"/>
    <property type="match status" value="1"/>
</dbReference>
<keyword evidence="3 5" id="KW-0378">Hydrolase</keyword>
<evidence type="ECO:0000256" key="5">
    <source>
        <dbReference type="PROSITE-ProRule" id="PRU01240"/>
    </source>
</evidence>
<accession>A0ABP8GDI3</accession>
<keyword evidence="4 5" id="KW-0720">Serine protease</keyword>
<dbReference type="SUPFAM" id="SSF49785">
    <property type="entry name" value="Galactose-binding domain-like"/>
    <property type="match status" value="1"/>
</dbReference>
<dbReference type="SUPFAM" id="SSF52743">
    <property type="entry name" value="Subtilisin-like"/>
    <property type="match status" value="1"/>
</dbReference>
<dbReference type="InterPro" id="IPR015500">
    <property type="entry name" value="Peptidase_S8_subtilisin-rel"/>
</dbReference>
<dbReference type="NCBIfam" id="TIGR04183">
    <property type="entry name" value="Por_Secre_tail"/>
    <property type="match status" value="1"/>
</dbReference>
<reference evidence="9" key="1">
    <citation type="journal article" date="2019" name="Int. J. Syst. Evol. Microbiol.">
        <title>The Global Catalogue of Microorganisms (GCM) 10K type strain sequencing project: providing services to taxonomists for standard genome sequencing and annotation.</title>
        <authorList>
            <consortium name="The Broad Institute Genomics Platform"/>
            <consortium name="The Broad Institute Genome Sequencing Center for Infectious Disease"/>
            <person name="Wu L."/>
            <person name="Ma J."/>
        </authorList>
    </citation>
    <scope>NUCLEOTIDE SEQUENCE [LARGE SCALE GENOMIC DNA]</scope>
    <source>
        <strain evidence="9">JCM 17919</strain>
    </source>
</reference>
<evidence type="ECO:0000256" key="3">
    <source>
        <dbReference type="ARBA" id="ARBA00022801"/>
    </source>
</evidence>
<evidence type="ECO:0000313" key="8">
    <source>
        <dbReference type="EMBL" id="GAA4322397.1"/>
    </source>
</evidence>
<evidence type="ECO:0000256" key="4">
    <source>
        <dbReference type="ARBA" id="ARBA00022825"/>
    </source>
</evidence>
<dbReference type="Proteomes" id="UP001501725">
    <property type="component" value="Unassembled WGS sequence"/>
</dbReference>
<dbReference type="Gene3D" id="3.40.50.200">
    <property type="entry name" value="Peptidase S8/S53 domain"/>
    <property type="match status" value="1"/>
</dbReference>
<dbReference type="Gene3D" id="2.60.40.10">
    <property type="entry name" value="Immunoglobulins"/>
    <property type="match status" value="3"/>
</dbReference>
<dbReference type="InterPro" id="IPR051048">
    <property type="entry name" value="Peptidase_S8/S53_subtilisin"/>
</dbReference>
<dbReference type="InterPro" id="IPR013783">
    <property type="entry name" value="Ig-like_fold"/>
</dbReference>
<dbReference type="PROSITE" id="PS51892">
    <property type="entry name" value="SUBTILASE"/>
    <property type="match status" value="1"/>
</dbReference>
<dbReference type="CDD" id="cd04842">
    <property type="entry name" value="Peptidases_S8_Kp43_protease"/>
    <property type="match status" value="1"/>
</dbReference>
<dbReference type="InterPro" id="IPR036852">
    <property type="entry name" value="Peptidase_S8/S53_dom_sf"/>
</dbReference>
<dbReference type="EMBL" id="BAABGY010000002">
    <property type="protein sequence ID" value="GAA4322397.1"/>
    <property type="molecule type" value="Genomic_DNA"/>
</dbReference>
<dbReference type="Gene3D" id="2.60.120.380">
    <property type="match status" value="1"/>
</dbReference>
<sequence>MFFMDRIRNTLLLVLLCFAGSLAAQEPASTIRLRTGALSVSTPDRHLVDSLSRTLPRIGGRVQWVLQFGSVPAEGVRKALAAAGIELQQYLGEGTYTAAVAGTPAVSALAAAGVRGLSALAPEQKMDALLKRAQLPAWAVATPGTIDVLIRVPKSFSIATILTALQERRLPVTDLALQRYGILGLRLAPSRLRELAALPFVEYLQPRPPAPQPLNYNNRSGSRAGMLGAPLAAGGRALDGSGVVLGIGDDADVQTIGDFNGRLINHATHFNSNHGIHVTGTAAGAGHVNELYKGMAPGATIVSAMTSGILTNAATYHADYGMVLTNNSYGNIIECEYMGLYDLYSAAMDQQAIELPELLHIFAAGNSGTLDCAPYGQGFHTVLGGYQSAKNVVTVGATSDSGLIASFSSRGPVRDGRLKPEIVAQGRAVVSNNLNNTYVSSQGTSMAAPTVTGGLALLYQRYKQLNGGSNPKGALMKALLCNGATDRGTAGPDFQYGHGWMNLLRSVEMLEGGRYASGSSTQGGTISHTVAVPANTAQLKVLLYWHDPAASPLAAKTLVNDLDLEVVDLSNNTVLPFRLDTANAALGAPAFTAADHQNNMEQVLIDAPPAGNYTIRVKGTTIAQNGSQPYFLVWDPVPVSLQLMNPAGGEGWVPGDVMVLHWDAWGEATSTYALDYSIDGGNNWLPIASALEAGRRQYTWTVPSVATGQARVRVRQEATTLISTSADFTILGAPTATLAATADQCEGYINLSWTTVANATDYEVMLLRSGRQVSMATTTSTSYVLKGLATDTTYWVSVRARINGQPGRRSAALSRTPSSGSCSNAMTDGDLKMNALSSPVTRRHGTSGALTSTTRISASVRNLDNVAITGFELRYRVNGGAWVVENVASTVGANSTLSYNFTTRQNMAAAGDYYFTLVVTAPGDTNPANDTLNVLVRHLDNSAVTLPFFDNLEGLTDTAYGNTLDGLRGSSRYDFSRSSSNARLRTSVNSAFSYSGTQAFTLDQYRYNAGGTTNYIIGTFNLAAYNAASDDVRLDFAFLDHGQSANAANRVWVRGSDAGAWIEAYSLDANSPGAGTYTKSSSIEVARLLAANGQAFTSTFQVRWGQYGIYPATEPAMANGYSFDDIHLYKAENDVQLLAITSPVAHAAALGSAAQVTVSVRNGSFATLSNIPVRYRINGGAWTSGVIPSLAPGSTTSYGFLTGANLSAFGTYNVEAIVDQPGDSYRANDTARLVVVNSPLITSFPYIQDFEGGSSYWYTGGTNPSWEWGAPASTRISRAASGSNAWKTRLVGNYNDNEHSYLYSPAFDVSGLSSPALSFSVALDIEDCGSSALCDGAWVEYSADGSSWTKLGTSGNGTNWYNRSTFDLWSVERYTAWHAASIPLPSGATALRLRFVFASDVTTSREGIAIDDIHIYNNATPLFDSGTLSNPVTQGVSGTGWTTFTSGGKLIAALNPHGQDLGATKVQVYIDTTHSRWINSQYYLARHLTVKPANESPGDSVSVRLYFSEREAQLLIDATGCAGCSQPATAYELGISKFTNAPFEDSSIANNTAGQWYFIAPAKRTMVPFDKGYYLEFKVKNFSEFWFNTGGVNAENALPVRFVSFNAQRRDNLGLLDWKVATEESVLAYEVQAAKGEAALQRGRFELLGSVAGGGNTAAGRNYRFTDSTAGKTGTWYYRLRVRNADGSFQYSEVRPVQFSGSGSWSVAPNPSSGIFGISFRAAAGSPVRFRVYDGQGRLLQRFERSASGFPEKAIIDLGKLPPGAYLCQVDTEDGPHSFRLYKQ</sequence>
<comment type="similarity">
    <text evidence="1 5">Belongs to the peptidase S8 family.</text>
</comment>
<dbReference type="CDD" id="cd00063">
    <property type="entry name" value="FN3"/>
    <property type="match status" value="1"/>
</dbReference>
<protein>
    <recommendedName>
        <fullName evidence="7">Fibronectin type-III domain-containing protein</fullName>
    </recommendedName>
</protein>
<feature type="active site" description="Charge relay system" evidence="5">
    <location>
        <position position="274"/>
    </location>
</feature>
<dbReference type="InterPro" id="IPR023828">
    <property type="entry name" value="Peptidase_S8_Ser-AS"/>
</dbReference>
<dbReference type="Pfam" id="PF00082">
    <property type="entry name" value="Peptidase_S8"/>
    <property type="match status" value="1"/>
</dbReference>
<evidence type="ECO:0000256" key="6">
    <source>
        <dbReference type="SAM" id="SignalP"/>
    </source>
</evidence>
<feature type="active site" description="Charge relay system" evidence="5">
    <location>
        <position position="445"/>
    </location>
</feature>
<feature type="active site" description="Charge relay system" evidence="5">
    <location>
        <position position="249"/>
    </location>
</feature>
<dbReference type="SUPFAM" id="SSF49265">
    <property type="entry name" value="Fibronectin type III"/>
    <property type="match status" value="1"/>
</dbReference>
<dbReference type="InterPro" id="IPR034058">
    <property type="entry name" value="TagA/B/C/D_pept_dom"/>
</dbReference>
<name>A0ABP8GDI3_9BACT</name>
<dbReference type="InterPro" id="IPR000209">
    <property type="entry name" value="Peptidase_S8/S53_dom"/>
</dbReference>
<keyword evidence="9" id="KW-1185">Reference proteome</keyword>
<feature type="domain" description="Fibronectin type-III" evidence="7">
    <location>
        <begin position="733"/>
        <end position="820"/>
    </location>
</feature>
<keyword evidence="2 5" id="KW-0645">Protease</keyword>
<evidence type="ECO:0000313" key="9">
    <source>
        <dbReference type="Proteomes" id="UP001501725"/>
    </source>
</evidence>
<comment type="caution">
    <text evidence="8">The sequence shown here is derived from an EMBL/GenBank/DDBJ whole genome shotgun (WGS) entry which is preliminary data.</text>
</comment>
<proteinExistence type="inferred from homology"/>
<feature type="chain" id="PRO_5046257068" description="Fibronectin type-III domain-containing protein" evidence="6">
    <location>
        <begin position="25"/>
        <end position="1784"/>
    </location>
</feature>
<dbReference type="PROSITE" id="PS00138">
    <property type="entry name" value="SUBTILASE_SER"/>
    <property type="match status" value="1"/>
</dbReference>
<dbReference type="PANTHER" id="PTHR43399">
    <property type="entry name" value="SUBTILISIN-RELATED"/>
    <property type="match status" value="1"/>
</dbReference>
<dbReference type="PRINTS" id="PR00723">
    <property type="entry name" value="SUBTILISIN"/>
</dbReference>
<keyword evidence="6" id="KW-0732">Signal</keyword>
<dbReference type="Gene3D" id="2.60.120.260">
    <property type="entry name" value="Galactose-binding domain-like"/>
    <property type="match status" value="1"/>
</dbReference>
<evidence type="ECO:0000256" key="1">
    <source>
        <dbReference type="ARBA" id="ARBA00011073"/>
    </source>
</evidence>
<evidence type="ECO:0000256" key="2">
    <source>
        <dbReference type="ARBA" id="ARBA00022670"/>
    </source>
</evidence>
<dbReference type="RefSeq" id="WP_345253695.1">
    <property type="nucleotide sequence ID" value="NZ_BAABGY010000002.1"/>
</dbReference>
<dbReference type="InterPro" id="IPR008979">
    <property type="entry name" value="Galactose-bd-like_sf"/>
</dbReference>
<evidence type="ECO:0000259" key="7">
    <source>
        <dbReference type="PROSITE" id="PS50853"/>
    </source>
</evidence>
<dbReference type="InterPro" id="IPR036116">
    <property type="entry name" value="FN3_sf"/>
</dbReference>
<dbReference type="InterPro" id="IPR003961">
    <property type="entry name" value="FN3_dom"/>
</dbReference>
<gene>
    <name evidence="8" type="ORF">GCM10023184_08750</name>
</gene>